<sequence length="347" mass="36677">MSRLVVLTPESSPARLSTDSIALLASPPRRSSGRWRLLHLSTQGTAASRSIDSSRHDELDKVDDGVHALRRKRKLVLSLIALALVIVAISLAVIFTQANGRYTSNGDAKNNFTTNTLAPAAVESSTSTIPPQTSGPVLVTAPPRSETNAPSSPASVMEPVPEASATTTEAPLTVNSNAHTDAHTDPNTSPLDRPHYSPDVVTNTRADCSPDSSSNTTSEPTDDASTDSIAYRSTDYGTAFDPSSNANCVAYVLEVSRNGGKTWYDISVIPPGCGDGLSWDACSRGGTVTGYNVPLSVRPARVVSEASYNCVDVQCASEQCPDAYLFPSDNVKTKSCSIDEVLVATWC</sequence>
<accession>A0A067BY94</accession>
<evidence type="ECO:0000256" key="1">
    <source>
        <dbReference type="SAM" id="MobiDB-lite"/>
    </source>
</evidence>
<dbReference type="OMA" id="NCVAYVL"/>
<evidence type="ECO:0000313" key="4">
    <source>
        <dbReference type="Proteomes" id="UP000030745"/>
    </source>
</evidence>
<evidence type="ECO:0000313" key="3">
    <source>
        <dbReference type="EMBL" id="KDO19281.1"/>
    </source>
</evidence>
<feature type="compositionally biased region" description="Polar residues" evidence="1">
    <location>
        <begin position="145"/>
        <end position="154"/>
    </location>
</feature>
<keyword evidence="2" id="KW-0812">Transmembrane</keyword>
<keyword evidence="2" id="KW-1133">Transmembrane helix</keyword>
<gene>
    <name evidence="3" type="ORF">SPRG_15551</name>
</gene>
<dbReference type="PANTHER" id="PTHR31737">
    <property type="entry name" value="PROTEIN TOS1"/>
    <property type="match status" value="1"/>
</dbReference>
<feature type="compositionally biased region" description="Polar residues" evidence="1">
    <location>
        <begin position="122"/>
        <end position="135"/>
    </location>
</feature>
<protein>
    <submittedName>
        <fullName evidence="3">Uncharacterized protein</fullName>
    </submittedName>
</protein>
<reference evidence="3 4" key="1">
    <citation type="journal article" date="2013" name="PLoS Genet.">
        <title>Distinctive expansion of potential virulence genes in the genome of the oomycete fish pathogen Saprolegnia parasitica.</title>
        <authorList>
            <person name="Jiang R.H."/>
            <person name="de Bruijn I."/>
            <person name="Haas B.J."/>
            <person name="Belmonte R."/>
            <person name="Lobach L."/>
            <person name="Christie J."/>
            <person name="van den Ackerveken G."/>
            <person name="Bottin A."/>
            <person name="Bulone V."/>
            <person name="Diaz-Moreno S.M."/>
            <person name="Dumas B."/>
            <person name="Fan L."/>
            <person name="Gaulin E."/>
            <person name="Govers F."/>
            <person name="Grenville-Briggs L.J."/>
            <person name="Horner N.R."/>
            <person name="Levin J.Z."/>
            <person name="Mammella M."/>
            <person name="Meijer H.J."/>
            <person name="Morris P."/>
            <person name="Nusbaum C."/>
            <person name="Oome S."/>
            <person name="Phillips A.J."/>
            <person name="van Rooyen D."/>
            <person name="Rzeszutek E."/>
            <person name="Saraiva M."/>
            <person name="Secombes C.J."/>
            <person name="Seidl M.F."/>
            <person name="Snel B."/>
            <person name="Stassen J.H."/>
            <person name="Sykes S."/>
            <person name="Tripathy S."/>
            <person name="van den Berg H."/>
            <person name="Vega-Arreguin J.C."/>
            <person name="Wawra S."/>
            <person name="Young S.K."/>
            <person name="Zeng Q."/>
            <person name="Dieguez-Uribeondo J."/>
            <person name="Russ C."/>
            <person name="Tyler B.M."/>
            <person name="van West P."/>
        </authorList>
    </citation>
    <scope>NUCLEOTIDE SEQUENCE [LARGE SCALE GENOMIC DNA]</scope>
    <source>
        <strain evidence="3 4">CBS 223.65</strain>
    </source>
</reference>
<dbReference type="AlphaFoldDB" id="A0A067BY94"/>
<name>A0A067BY94_SAPPC</name>
<dbReference type="Proteomes" id="UP000030745">
    <property type="component" value="Unassembled WGS sequence"/>
</dbReference>
<evidence type="ECO:0000256" key="2">
    <source>
        <dbReference type="SAM" id="Phobius"/>
    </source>
</evidence>
<dbReference type="PANTHER" id="PTHR31737:SF2">
    <property type="entry name" value="PROTEIN TOS1"/>
    <property type="match status" value="1"/>
</dbReference>
<feature type="region of interest" description="Disordered" evidence="1">
    <location>
        <begin position="122"/>
        <end position="228"/>
    </location>
</feature>
<organism evidence="3 4">
    <name type="scientific">Saprolegnia parasitica (strain CBS 223.65)</name>
    <dbReference type="NCBI Taxonomy" id="695850"/>
    <lineage>
        <taxon>Eukaryota</taxon>
        <taxon>Sar</taxon>
        <taxon>Stramenopiles</taxon>
        <taxon>Oomycota</taxon>
        <taxon>Saprolegniomycetes</taxon>
        <taxon>Saprolegniales</taxon>
        <taxon>Saprolegniaceae</taxon>
        <taxon>Saprolegnia</taxon>
    </lineage>
</organism>
<dbReference type="GeneID" id="24137267"/>
<proteinExistence type="predicted"/>
<feature type="transmembrane region" description="Helical" evidence="2">
    <location>
        <begin position="75"/>
        <end position="95"/>
    </location>
</feature>
<dbReference type="OrthoDB" id="74816at2759"/>
<dbReference type="EMBL" id="KK583360">
    <property type="protein sequence ID" value="KDO19281.1"/>
    <property type="molecule type" value="Genomic_DNA"/>
</dbReference>
<dbReference type="KEGG" id="spar:SPRG_15551"/>
<feature type="compositionally biased region" description="Polar residues" evidence="1">
    <location>
        <begin position="164"/>
        <end position="190"/>
    </location>
</feature>
<keyword evidence="4" id="KW-1185">Reference proteome</keyword>
<keyword evidence="2" id="KW-0472">Membrane</keyword>
<dbReference type="VEuPathDB" id="FungiDB:SPRG_15551"/>
<dbReference type="STRING" id="695850.A0A067BY94"/>
<dbReference type="RefSeq" id="XP_012210024.1">
    <property type="nucleotide sequence ID" value="XM_012354634.1"/>
</dbReference>
<feature type="compositionally biased region" description="Polar residues" evidence="1">
    <location>
        <begin position="200"/>
        <end position="219"/>
    </location>
</feature>